<accession>A0A1H1H953</accession>
<gene>
    <name evidence="1" type="ORF">SAMN04489764_4174</name>
</gene>
<dbReference type="SUPFAM" id="SSF50370">
    <property type="entry name" value="Ricin B-like lectins"/>
    <property type="match status" value="1"/>
</dbReference>
<sequence>MVTLKESNDSLRRNWRFDPVDVSSDSYVIVSVVHPSYALAIASRNQANDQLIGLTRMWGGPNLSQVWKVFPYSA</sequence>
<protein>
    <recommendedName>
        <fullName evidence="3">Ricin B lectin domain-containing protein</fullName>
    </recommendedName>
</protein>
<dbReference type="Proteomes" id="UP000217103">
    <property type="component" value="Unassembled WGS sequence"/>
</dbReference>
<keyword evidence="2" id="KW-1185">Reference proteome</keyword>
<organism evidence="1 2">
    <name type="scientific">Thermostaphylospora chromogena</name>
    <dbReference type="NCBI Taxonomy" id="35622"/>
    <lineage>
        <taxon>Bacteria</taxon>
        <taxon>Bacillati</taxon>
        <taxon>Actinomycetota</taxon>
        <taxon>Actinomycetes</taxon>
        <taxon>Streptosporangiales</taxon>
        <taxon>Thermomonosporaceae</taxon>
        <taxon>Thermostaphylospora</taxon>
    </lineage>
</organism>
<dbReference type="InterPro" id="IPR035992">
    <property type="entry name" value="Ricin_B-like_lectins"/>
</dbReference>
<dbReference type="RefSeq" id="WP_207550026.1">
    <property type="nucleotide sequence ID" value="NZ_FNKK01000002.1"/>
</dbReference>
<dbReference type="STRING" id="35622.SAMN04489764_4174"/>
<proteinExistence type="predicted"/>
<dbReference type="Gene3D" id="2.80.10.50">
    <property type="match status" value="1"/>
</dbReference>
<dbReference type="EMBL" id="FNKK01000002">
    <property type="protein sequence ID" value="SDR21940.1"/>
    <property type="molecule type" value="Genomic_DNA"/>
</dbReference>
<evidence type="ECO:0000313" key="1">
    <source>
        <dbReference type="EMBL" id="SDR21940.1"/>
    </source>
</evidence>
<dbReference type="AlphaFoldDB" id="A0A1H1H953"/>
<evidence type="ECO:0008006" key="3">
    <source>
        <dbReference type="Google" id="ProtNLM"/>
    </source>
</evidence>
<reference evidence="1 2" key="1">
    <citation type="submission" date="2016-10" db="EMBL/GenBank/DDBJ databases">
        <authorList>
            <person name="de Groot N.N."/>
        </authorList>
    </citation>
    <scope>NUCLEOTIDE SEQUENCE [LARGE SCALE GENOMIC DNA]</scope>
    <source>
        <strain evidence="1 2">DSM 43794</strain>
    </source>
</reference>
<evidence type="ECO:0000313" key="2">
    <source>
        <dbReference type="Proteomes" id="UP000217103"/>
    </source>
</evidence>
<name>A0A1H1H953_9ACTN</name>